<proteinExistence type="predicted"/>
<reference evidence="2 3" key="1">
    <citation type="submission" date="2023-02" db="EMBL/GenBank/DDBJ databases">
        <title>LHISI_Scaffold_Assembly.</title>
        <authorList>
            <person name="Stuart O.P."/>
            <person name="Cleave R."/>
            <person name="Magrath M.J.L."/>
            <person name="Mikheyev A.S."/>
        </authorList>
    </citation>
    <scope>NUCLEOTIDE SEQUENCE [LARGE SCALE GENOMIC DNA]</scope>
    <source>
        <strain evidence="2">Daus_M_001</strain>
        <tissue evidence="2">Leg muscle</tissue>
    </source>
</reference>
<protein>
    <submittedName>
        <fullName evidence="2">Uncharacterized protein</fullName>
    </submittedName>
</protein>
<feature type="region of interest" description="Disordered" evidence="1">
    <location>
        <begin position="47"/>
        <end position="68"/>
    </location>
</feature>
<organism evidence="2 3">
    <name type="scientific">Dryococelus australis</name>
    <dbReference type="NCBI Taxonomy" id="614101"/>
    <lineage>
        <taxon>Eukaryota</taxon>
        <taxon>Metazoa</taxon>
        <taxon>Ecdysozoa</taxon>
        <taxon>Arthropoda</taxon>
        <taxon>Hexapoda</taxon>
        <taxon>Insecta</taxon>
        <taxon>Pterygota</taxon>
        <taxon>Neoptera</taxon>
        <taxon>Polyneoptera</taxon>
        <taxon>Phasmatodea</taxon>
        <taxon>Verophasmatodea</taxon>
        <taxon>Anareolatae</taxon>
        <taxon>Phasmatidae</taxon>
        <taxon>Eurycanthinae</taxon>
        <taxon>Dryococelus</taxon>
    </lineage>
</organism>
<dbReference type="Proteomes" id="UP001159363">
    <property type="component" value="Chromosome 15"/>
</dbReference>
<evidence type="ECO:0000313" key="3">
    <source>
        <dbReference type="Proteomes" id="UP001159363"/>
    </source>
</evidence>
<sequence length="95" mass="10653">MYQVETTESKQVHQLHVDQLVCGPPQEEMSSDLPAKAIEPQESVFRESANTDHGWGSNNASVPRWPQRQVSESPFKGFSQGFGRWCVSRGYGNIS</sequence>
<evidence type="ECO:0000256" key="1">
    <source>
        <dbReference type="SAM" id="MobiDB-lite"/>
    </source>
</evidence>
<gene>
    <name evidence="2" type="ORF">PR048_032777</name>
</gene>
<dbReference type="EMBL" id="JARBHB010000016">
    <property type="protein sequence ID" value="KAJ8866915.1"/>
    <property type="molecule type" value="Genomic_DNA"/>
</dbReference>
<comment type="caution">
    <text evidence="2">The sequence shown here is derived from an EMBL/GenBank/DDBJ whole genome shotgun (WGS) entry which is preliminary data.</text>
</comment>
<evidence type="ECO:0000313" key="2">
    <source>
        <dbReference type="EMBL" id="KAJ8866915.1"/>
    </source>
</evidence>
<name>A0ABQ9G358_9NEOP</name>
<accession>A0ABQ9G358</accession>
<keyword evidence="3" id="KW-1185">Reference proteome</keyword>